<dbReference type="InterPro" id="IPR013078">
    <property type="entry name" value="His_Pase_superF_clade-1"/>
</dbReference>
<dbReference type="SUPFAM" id="SSF53254">
    <property type="entry name" value="Phosphoglycerate mutase-like"/>
    <property type="match status" value="1"/>
</dbReference>
<dbReference type="EMBL" id="CP015017">
    <property type="protein sequence ID" value="APC01802.1"/>
    <property type="molecule type" value="Genomic_DNA"/>
</dbReference>
<evidence type="ECO:0000313" key="2">
    <source>
        <dbReference type="EMBL" id="APC01802.1"/>
    </source>
</evidence>
<accession>A0AAC9IYK8</accession>
<reference evidence="2" key="1">
    <citation type="journal article" date="2017" name="Appl. Environ. Microbiol.">
        <title>Microdiversification of a pelagic Polynucleobacter species is mainly driven by acquisition of genomic islands from a partially interspecific gene pool.</title>
        <authorList>
            <person name="Hoetzinger M."/>
            <person name="Hahn M.W."/>
            <person name="Jezberova J."/>
            <person name="Schmidt J."/>
            <person name="Koll U."/>
        </authorList>
    </citation>
    <scope>NUCLEOTIDE SEQUENCE</scope>
    <source>
        <strain evidence="2">MWH-RechtKol4</strain>
    </source>
</reference>
<sequence>MKLIKIITPLVVGALISLLSPSANASLASDLTDGQHVLLMRHADAPGYGDPKGYQLDKCSSQRNLGELGKRQSVLIGEWLSGQGITSAKVMSSPWCRCLDTAKLLNKGTATISPALGSFFDDMSLEKQQTQDLEKLIQSQLNSNPKVPLILVTHHVNIQAYTGKVVDVGDMVLVKVDKNGKYLSHQLYPSPKS</sequence>
<dbReference type="CDD" id="cd07040">
    <property type="entry name" value="HP"/>
    <property type="match status" value="1"/>
</dbReference>
<feature type="signal peptide" evidence="1">
    <location>
        <begin position="1"/>
        <end position="25"/>
    </location>
</feature>
<dbReference type="Gene3D" id="3.40.50.1240">
    <property type="entry name" value="Phosphoglycerate mutase-like"/>
    <property type="match status" value="1"/>
</dbReference>
<protein>
    <submittedName>
        <fullName evidence="2">Histidine phosphatase family protein</fullName>
    </submittedName>
</protein>
<dbReference type="Pfam" id="PF00300">
    <property type="entry name" value="His_Phos_1"/>
    <property type="match status" value="1"/>
</dbReference>
<dbReference type="InterPro" id="IPR029033">
    <property type="entry name" value="His_PPase_superfam"/>
</dbReference>
<organism evidence="2 3">
    <name type="scientific">Polynucleobacter asymbioticus</name>
    <dbReference type="NCBI Taxonomy" id="576611"/>
    <lineage>
        <taxon>Bacteria</taxon>
        <taxon>Pseudomonadati</taxon>
        <taxon>Pseudomonadota</taxon>
        <taxon>Betaproteobacteria</taxon>
        <taxon>Burkholderiales</taxon>
        <taxon>Burkholderiaceae</taxon>
        <taxon>Polynucleobacter</taxon>
    </lineage>
</organism>
<name>A0AAC9IYK8_9BURK</name>
<dbReference type="Proteomes" id="UP000182060">
    <property type="component" value="Chromosome"/>
</dbReference>
<gene>
    <name evidence="2" type="ORF">AOC25_09330</name>
</gene>
<evidence type="ECO:0000313" key="3">
    <source>
        <dbReference type="Proteomes" id="UP000182060"/>
    </source>
</evidence>
<feature type="chain" id="PRO_5042185892" evidence="1">
    <location>
        <begin position="26"/>
        <end position="193"/>
    </location>
</feature>
<evidence type="ECO:0000256" key="1">
    <source>
        <dbReference type="SAM" id="SignalP"/>
    </source>
</evidence>
<dbReference type="RefSeq" id="WP_071539640.1">
    <property type="nucleotide sequence ID" value="NZ_CP015016.1"/>
</dbReference>
<proteinExistence type="predicted"/>
<keyword evidence="1" id="KW-0732">Signal</keyword>
<dbReference type="AlphaFoldDB" id="A0AAC9IYK8"/>